<dbReference type="Gene3D" id="2.60.120.10">
    <property type="entry name" value="Jelly Rolls"/>
    <property type="match status" value="1"/>
</dbReference>
<accession>A0A364NP94</accession>
<dbReference type="InterPro" id="IPR014710">
    <property type="entry name" value="RmlC-like_jellyroll"/>
</dbReference>
<dbReference type="GO" id="GO:0003700">
    <property type="term" value="F:DNA-binding transcription factor activity"/>
    <property type="evidence" value="ECO:0007669"/>
    <property type="project" value="InterPro"/>
</dbReference>
<keyword evidence="6" id="KW-1185">Reference proteome</keyword>
<dbReference type="InterPro" id="IPR009057">
    <property type="entry name" value="Homeodomain-like_sf"/>
</dbReference>
<evidence type="ECO:0000256" key="2">
    <source>
        <dbReference type="ARBA" id="ARBA00023125"/>
    </source>
</evidence>
<keyword evidence="2" id="KW-0238">DNA-binding</keyword>
<organism evidence="5 6">
    <name type="scientific">Nitrincola tibetensis</name>
    <dbReference type="NCBI Taxonomy" id="2219697"/>
    <lineage>
        <taxon>Bacteria</taxon>
        <taxon>Pseudomonadati</taxon>
        <taxon>Pseudomonadota</taxon>
        <taxon>Gammaproteobacteria</taxon>
        <taxon>Oceanospirillales</taxon>
        <taxon>Oceanospirillaceae</taxon>
        <taxon>Nitrincola</taxon>
    </lineage>
</organism>
<name>A0A364NP94_9GAMM</name>
<dbReference type="GO" id="GO:0043565">
    <property type="term" value="F:sequence-specific DNA binding"/>
    <property type="evidence" value="ECO:0007669"/>
    <property type="project" value="InterPro"/>
</dbReference>
<dbReference type="SUPFAM" id="SSF46689">
    <property type="entry name" value="Homeodomain-like"/>
    <property type="match status" value="1"/>
</dbReference>
<keyword evidence="3" id="KW-0804">Transcription</keyword>
<dbReference type="PANTHER" id="PTHR43280:SF19">
    <property type="entry name" value="4-HYDROXYPHENYLACETATE CATABOLISM PROTEIN"/>
    <property type="match status" value="1"/>
</dbReference>
<reference evidence="5 6" key="1">
    <citation type="submission" date="2018-06" db="EMBL/GenBank/DDBJ databases">
        <title>Nitrincola tibetense sp. nov., isolated from Lake XuguoCo on Tibetan Plateau.</title>
        <authorList>
            <person name="Xing P."/>
        </authorList>
    </citation>
    <scope>NUCLEOTIDE SEQUENCE [LARGE SCALE GENOMIC DNA]</scope>
    <source>
        <strain evidence="6">xg18</strain>
    </source>
</reference>
<dbReference type="Proteomes" id="UP000250744">
    <property type="component" value="Unassembled WGS sequence"/>
</dbReference>
<dbReference type="Pfam" id="PF02311">
    <property type="entry name" value="AraC_binding"/>
    <property type="match status" value="1"/>
</dbReference>
<evidence type="ECO:0000256" key="1">
    <source>
        <dbReference type="ARBA" id="ARBA00023015"/>
    </source>
</evidence>
<gene>
    <name evidence="5" type="primary">hpaA</name>
    <name evidence="5" type="ORF">DN062_05435</name>
</gene>
<dbReference type="InterPro" id="IPR011983">
    <property type="entry name" value="HpaA_TReg"/>
</dbReference>
<comment type="caution">
    <text evidence="5">The sequence shown here is derived from an EMBL/GenBank/DDBJ whole genome shotgun (WGS) entry which is preliminary data.</text>
</comment>
<dbReference type="AlphaFoldDB" id="A0A364NP94"/>
<evidence type="ECO:0000256" key="3">
    <source>
        <dbReference type="ARBA" id="ARBA00023163"/>
    </source>
</evidence>
<sequence length="299" mass="35286">MSTSEHREWIPNIILGQDYDRRYIDDPIHYDALENLAVFFGRDMPVHRHAQYLQLHYIDRGDLCFHIDDKIYQAQGPALVLTPPSVPHSFLTREDACGHVLTLHQSLLWQLLKSGVKHEYEHEICISLNDLNEQEKNHWHTLVETLENIRDEWQQSYPSRDLALQTLVILLLITVSRLTQARAQSTSVNVNIDDLQSFRMFSNLIQDHYREHWQLTEYTRTLGLSESRLHLICRRIANRSPKKIIHDHLIQEAKRLLTFSDLSCSDIGYQLGFSDPAYFARFFKRHTSLTSQQFRQQQR</sequence>
<dbReference type="Gene3D" id="1.10.10.60">
    <property type="entry name" value="Homeodomain-like"/>
    <property type="match status" value="1"/>
</dbReference>
<dbReference type="RefSeq" id="WP_112158300.1">
    <property type="nucleotide sequence ID" value="NZ_QKRX01000003.1"/>
</dbReference>
<dbReference type="Pfam" id="PF12833">
    <property type="entry name" value="HTH_18"/>
    <property type="match status" value="1"/>
</dbReference>
<evidence type="ECO:0000313" key="5">
    <source>
        <dbReference type="EMBL" id="RAU18919.1"/>
    </source>
</evidence>
<dbReference type="SMART" id="SM00342">
    <property type="entry name" value="HTH_ARAC"/>
    <property type="match status" value="1"/>
</dbReference>
<dbReference type="OrthoDB" id="9814125at2"/>
<dbReference type="PROSITE" id="PS01124">
    <property type="entry name" value="HTH_ARAC_FAMILY_2"/>
    <property type="match status" value="1"/>
</dbReference>
<dbReference type="InterPro" id="IPR011051">
    <property type="entry name" value="RmlC_Cupin_sf"/>
</dbReference>
<dbReference type="InterPro" id="IPR018060">
    <property type="entry name" value="HTH_AraC"/>
</dbReference>
<protein>
    <submittedName>
        <fullName evidence="5">4-hydroxyphenylacetate catabolism regulatory protein HpaA</fullName>
    </submittedName>
</protein>
<feature type="domain" description="HTH araC/xylS-type" evidence="4">
    <location>
        <begin position="199"/>
        <end position="297"/>
    </location>
</feature>
<evidence type="ECO:0000259" key="4">
    <source>
        <dbReference type="PROSITE" id="PS01124"/>
    </source>
</evidence>
<dbReference type="PANTHER" id="PTHR43280">
    <property type="entry name" value="ARAC-FAMILY TRANSCRIPTIONAL REGULATOR"/>
    <property type="match status" value="1"/>
</dbReference>
<dbReference type="NCBIfam" id="TIGR02297">
    <property type="entry name" value="HpaA"/>
    <property type="match status" value="1"/>
</dbReference>
<dbReference type="EMBL" id="QKRX01000003">
    <property type="protein sequence ID" value="RAU18919.1"/>
    <property type="molecule type" value="Genomic_DNA"/>
</dbReference>
<dbReference type="InterPro" id="IPR003313">
    <property type="entry name" value="AraC-bd"/>
</dbReference>
<evidence type="ECO:0000313" key="6">
    <source>
        <dbReference type="Proteomes" id="UP000250744"/>
    </source>
</evidence>
<keyword evidence="1" id="KW-0805">Transcription regulation</keyword>
<proteinExistence type="predicted"/>
<dbReference type="SUPFAM" id="SSF51182">
    <property type="entry name" value="RmlC-like cupins"/>
    <property type="match status" value="1"/>
</dbReference>